<sequence length="223" mass="23202">MRKFTNHFLLIAMLSGCTTMKAFQSAGDEFSQGNVGLGIWEVVSSPIAMIYDVATLGGALSTPSSASSSDNSGGSIAATTGAGGSAGVTMLSAKDADLADLGSRKSNVITSKNSNECVSLVSRHREQLTVVNRCSFNINVFVCEVTNSTGNGSCGNDSVNSIVMNHVPPGDDGGRMYGNSLLWKGGQMRTFACKDVVAKNGFFFAPLVTRWDGNQFSAICAAG</sequence>
<comment type="caution">
    <text evidence="2">The sequence shown here is derived from an EMBL/GenBank/DDBJ whole genome shotgun (WGS) entry which is preliminary data.</text>
</comment>
<feature type="signal peptide" evidence="1">
    <location>
        <begin position="1"/>
        <end position="22"/>
    </location>
</feature>
<organism evidence="2 3">
    <name type="scientific">Paraburkholderia translucens</name>
    <dbReference type="NCBI Taxonomy" id="2886945"/>
    <lineage>
        <taxon>Bacteria</taxon>
        <taxon>Pseudomonadati</taxon>
        <taxon>Pseudomonadota</taxon>
        <taxon>Betaproteobacteria</taxon>
        <taxon>Burkholderiales</taxon>
        <taxon>Burkholderiaceae</taxon>
        <taxon>Paraburkholderia</taxon>
    </lineage>
</organism>
<evidence type="ECO:0000313" key="3">
    <source>
        <dbReference type="Proteomes" id="UP001430614"/>
    </source>
</evidence>
<accession>A0ABS8KM34</accession>
<evidence type="ECO:0000313" key="2">
    <source>
        <dbReference type="EMBL" id="MCC8405823.1"/>
    </source>
</evidence>
<keyword evidence="3" id="KW-1185">Reference proteome</keyword>
<dbReference type="EMBL" id="JAJITC010000027">
    <property type="protein sequence ID" value="MCC8405823.1"/>
    <property type="molecule type" value="Genomic_DNA"/>
</dbReference>
<proteinExistence type="predicted"/>
<gene>
    <name evidence="2" type="ORF">LJ655_28880</name>
</gene>
<dbReference type="Proteomes" id="UP001430614">
    <property type="component" value="Unassembled WGS sequence"/>
</dbReference>
<dbReference type="RefSeq" id="WP_230564577.1">
    <property type="nucleotide sequence ID" value="NZ_JAJITC010000027.1"/>
</dbReference>
<keyword evidence="1" id="KW-0732">Signal</keyword>
<reference evidence="2 3" key="1">
    <citation type="submission" date="2021-11" db="EMBL/GenBank/DDBJ databases">
        <authorList>
            <person name="Oh E.-T."/>
            <person name="Kim S.-B."/>
        </authorList>
    </citation>
    <scope>NUCLEOTIDE SEQUENCE [LARGE SCALE GENOMIC DNA]</scope>
    <source>
        <strain evidence="2 3">MMS20-SJTN17</strain>
    </source>
</reference>
<name>A0ABS8KM34_9BURK</name>
<feature type="chain" id="PRO_5046977844" description="Lipoprotein" evidence="1">
    <location>
        <begin position="23"/>
        <end position="223"/>
    </location>
</feature>
<evidence type="ECO:0008006" key="4">
    <source>
        <dbReference type="Google" id="ProtNLM"/>
    </source>
</evidence>
<protein>
    <recommendedName>
        <fullName evidence="4">Lipoprotein</fullName>
    </recommendedName>
</protein>
<evidence type="ECO:0000256" key="1">
    <source>
        <dbReference type="SAM" id="SignalP"/>
    </source>
</evidence>
<dbReference type="PROSITE" id="PS51257">
    <property type="entry name" value="PROKAR_LIPOPROTEIN"/>
    <property type="match status" value="1"/>
</dbReference>